<evidence type="ECO:0000313" key="2">
    <source>
        <dbReference type="EMBL" id="KAK6788328.1"/>
    </source>
</evidence>
<evidence type="ECO:0000256" key="1">
    <source>
        <dbReference type="SAM" id="MobiDB-lite"/>
    </source>
</evidence>
<reference evidence="2 3" key="1">
    <citation type="submission" date="2024-02" db="EMBL/GenBank/DDBJ databases">
        <title>de novo genome assembly of Solanum bulbocastanum strain 11H21.</title>
        <authorList>
            <person name="Hosaka A.J."/>
        </authorList>
    </citation>
    <scope>NUCLEOTIDE SEQUENCE [LARGE SCALE GENOMIC DNA]</scope>
    <source>
        <tissue evidence="2">Young leaves</tissue>
    </source>
</reference>
<dbReference type="Proteomes" id="UP001371456">
    <property type="component" value="Unassembled WGS sequence"/>
</dbReference>
<feature type="compositionally biased region" description="Basic and acidic residues" evidence="1">
    <location>
        <begin position="1"/>
        <end position="10"/>
    </location>
</feature>
<dbReference type="EMBL" id="JBANQN010000006">
    <property type="protein sequence ID" value="KAK6788328.1"/>
    <property type="molecule type" value="Genomic_DNA"/>
</dbReference>
<name>A0AAN8TH04_SOLBU</name>
<keyword evidence="3" id="KW-1185">Reference proteome</keyword>
<gene>
    <name evidence="2" type="ORF">RDI58_016853</name>
</gene>
<accession>A0AAN8TH04</accession>
<organism evidence="2 3">
    <name type="scientific">Solanum bulbocastanum</name>
    <name type="common">Wild potato</name>
    <dbReference type="NCBI Taxonomy" id="147425"/>
    <lineage>
        <taxon>Eukaryota</taxon>
        <taxon>Viridiplantae</taxon>
        <taxon>Streptophyta</taxon>
        <taxon>Embryophyta</taxon>
        <taxon>Tracheophyta</taxon>
        <taxon>Spermatophyta</taxon>
        <taxon>Magnoliopsida</taxon>
        <taxon>eudicotyledons</taxon>
        <taxon>Gunneridae</taxon>
        <taxon>Pentapetalae</taxon>
        <taxon>asterids</taxon>
        <taxon>lamiids</taxon>
        <taxon>Solanales</taxon>
        <taxon>Solanaceae</taxon>
        <taxon>Solanoideae</taxon>
        <taxon>Solaneae</taxon>
        <taxon>Solanum</taxon>
    </lineage>
</organism>
<protein>
    <submittedName>
        <fullName evidence="2">Uncharacterized protein</fullName>
    </submittedName>
</protein>
<proteinExistence type="predicted"/>
<evidence type="ECO:0000313" key="3">
    <source>
        <dbReference type="Proteomes" id="UP001371456"/>
    </source>
</evidence>
<dbReference type="AlphaFoldDB" id="A0AAN8TH04"/>
<feature type="region of interest" description="Disordered" evidence="1">
    <location>
        <begin position="1"/>
        <end position="22"/>
    </location>
</feature>
<comment type="caution">
    <text evidence="2">The sequence shown here is derived from an EMBL/GenBank/DDBJ whole genome shotgun (WGS) entry which is preliminary data.</text>
</comment>
<sequence length="143" mass="16129">MSEDKLENGHNKKQKMKSAVQEEAEYKPILQELFSPMNANFIIPRSPDTIESANGSTDLFPLQNKYIEQGEEIPSSVAVEANRSSKVASSKRKRSNLEIVEELPKGSIEDSENDFGSINLLISLMETCFDLNSEDGMEMYMQF</sequence>